<keyword evidence="3" id="KW-1185">Reference proteome</keyword>
<dbReference type="Proteomes" id="UP000784294">
    <property type="component" value="Unassembled WGS sequence"/>
</dbReference>
<protein>
    <submittedName>
        <fullName evidence="2">Uncharacterized protein</fullName>
    </submittedName>
</protein>
<accession>A0A3S5CTL2</accession>
<dbReference type="AlphaFoldDB" id="A0A3S5CTL2"/>
<organism evidence="2 3">
    <name type="scientific">Protopolystoma xenopodis</name>
    <dbReference type="NCBI Taxonomy" id="117903"/>
    <lineage>
        <taxon>Eukaryota</taxon>
        <taxon>Metazoa</taxon>
        <taxon>Spiralia</taxon>
        <taxon>Lophotrochozoa</taxon>
        <taxon>Platyhelminthes</taxon>
        <taxon>Monogenea</taxon>
        <taxon>Polyopisthocotylea</taxon>
        <taxon>Polystomatidea</taxon>
        <taxon>Polystomatidae</taxon>
        <taxon>Protopolystoma</taxon>
    </lineage>
</organism>
<gene>
    <name evidence="2" type="ORF">PXEA_LOCUS29270</name>
</gene>
<evidence type="ECO:0000256" key="1">
    <source>
        <dbReference type="SAM" id="MobiDB-lite"/>
    </source>
</evidence>
<proteinExistence type="predicted"/>
<dbReference type="EMBL" id="CAAALY010250793">
    <property type="protein sequence ID" value="VEL35830.1"/>
    <property type="molecule type" value="Genomic_DNA"/>
</dbReference>
<feature type="compositionally biased region" description="Polar residues" evidence="1">
    <location>
        <begin position="1"/>
        <end position="16"/>
    </location>
</feature>
<sequence length="168" mass="18097">MSSANDASKLNSQKKSCGQAGGHRGGGERKQTSPQGGAAPVWGFYKAIKPTAGTCRSAMMQIGIHDGRAILANSLRWRLGAAIRHFVRSEQLIWSGCRRNWLAEAQLANRRFSVPDACVEGKLDQTRLGNSGMCSSLGLEEAPQVICLGAGWLGEYRFRFATALGLTD</sequence>
<reference evidence="2" key="1">
    <citation type="submission" date="2018-11" db="EMBL/GenBank/DDBJ databases">
        <authorList>
            <consortium name="Pathogen Informatics"/>
        </authorList>
    </citation>
    <scope>NUCLEOTIDE SEQUENCE</scope>
</reference>
<evidence type="ECO:0000313" key="3">
    <source>
        <dbReference type="Proteomes" id="UP000784294"/>
    </source>
</evidence>
<name>A0A3S5CTL2_9PLAT</name>
<feature type="region of interest" description="Disordered" evidence="1">
    <location>
        <begin position="1"/>
        <end position="37"/>
    </location>
</feature>
<evidence type="ECO:0000313" key="2">
    <source>
        <dbReference type="EMBL" id="VEL35830.1"/>
    </source>
</evidence>
<comment type="caution">
    <text evidence="2">The sequence shown here is derived from an EMBL/GenBank/DDBJ whole genome shotgun (WGS) entry which is preliminary data.</text>
</comment>